<dbReference type="RefSeq" id="WP_136845865.1">
    <property type="nucleotide sequence ID" value="NZ_CAPYQC010000021.1"/>
</dbReference>
<feature type="transmembrane region" description="Helical" evidence="1">
    <location>
        <begin position="7"/>
        <end position="28"/>
    </location>
</feature>
<dbReference type="InterPro" id="IPR007401">
    <property type="entry name" value="DUF454"/>
</dbReference>
<evidence type="ECO:0000313" key="2">
    <source>
        <dbReference type="EMBL" id="TJW10210.1"/>
    </source>
</evidence>
<name>A0A4T9T6T1_9ACTN</name>
<evidence type="ECO:0000313" key="3">
    <source>
        <dbReference type="Proteomes" id="UP000309454"/>
    </source>
</evidence>
<dbReference type="AlphaFoldDB" id="A0A4T9T6T1"/>
<comment type="caution">
    <text evidence="2">The sequence shown here is derived from an EMBL/GenBank/DDBJ whole genome shotgun (WGS) entry which is preliminary data.</text>
</comment>
<keyword evidence="1" id="KW-1133">Transmembrane helix</keyword>
<dbReference type="OrthoDB" id="5690292at2"/>
<dbReference type="Proteomes" id="UP000309454">
    <property type="component" value="Unassembled WGS sequence"/>
</dbReference>
<feature type="transmembrane region" description="Helical" evidence="1">
    <location>
        <begin position="78"/>
        <end position="95"/>
    </location>
</feature>
<evidence type="ECO:0000256" key="1">
    <source>
        <dbReference type="SAM" id="Phobius"/>
    </source>
</evidence>
<proteinExistence type="predicted"/>
<protein>
    <submittedName>
        <fullName evidence="2">DUF454 domain-containing protein</fullName>
    </submittedName>
</protein>
<dbReference type="Pfam" id="PF04304">
    <property type="entry name" value="DUF454"/>
    <property type="match status" value="1"/>
</dbReference>
<dbReference type="EMBL" id="SSTM01000004">
    <property type="protein sequence ID" value="TJW10210.1"/>
    <property type="molecule type" value="Genomic_DNA"/>
</dbReference>
<dbReference type="PANTHER" id="PTHR35813">
    <property type="entry name" value="INNER MEMBRANE PROTEIN YBAN"/>
    <property type="match status" value="1"/>
</dbReference>
<keyword evidence="1" id="KW-0812">Transmembrane</keyword>
<organism evidence="2 3">
    <name type="scientific">Parvibacter caecicola</name>
    <dbReference type="NCBI Taxonomy" id="747645"/>
    <lineage>
        <taxon>Bacteria</taxon>
        <taxon>Bacillati</taxon>
        <taxon>Actinomycetota</taxon>
        <taxon>Coriobacteriia</taxon>
        <taxon>Coriobacteriales</taxon>
        <taxon>Coriobacteriaceae</taxon>
        <taxon>Parvibacter</taxon>
    </lineage>
</organism>
<dbReference type="PANTHER" id="PTHR35813:SF1">
    <property type="entry name" value="INNER MEMBRANE PROTEIN YBAN"/>
    <property type="match status" value="1"/>
</dbReference>
<keyword evidence="3" id="KW-1185">Reference proteome</keyword>
<feature type="transmembrane region" description="Helical" evidence="1">
    <location>
        <begin position="101"/>
        <end position="121"/>
    </location>
</feature>
<reference evidence="2 3" key="1">
    <citation type="submission" date="2019-04" db="EMBL/GenBank/DDBJ databases">
        <title>Microbes associate with the intestines of laboratory mice.</title>
        <authorList>
            <person name="Navarre W."/>
            <person name="Wong E."/>
            <person name="Huang K.C."/>
            <person name="Tropini C."/>
            <person name="Ng K."/>
            <person name="Yu B."/>
        </authorList>
    </citation>
    <scope>NUCLEOTIDE SEQUENCE [LARGE SCALE GENOMIC DNA]</scope>
    <source>
        <strain evidence="2 3">NM48_B13</strain>
    </source>
</reference>
<accession>A0A4T9T6T1</accession>
<sequence length="138" mass="15270">MNPVLRIVLLAFAWLCFALGIVGVFVPVLPTTPLVLLATFICAHCSPRCHRIITSSKVYRRYVQPFKEAGGMTGKAKARMLAISYAVLLISAVLVQRPLVWIILTAVAVFLLYLVCVRIPTVGTLEVAKYREEELPAE</sequence>
<keyword evidence="1" id="KW-0472">Membrane</keyword>
<dbReference type="GO" id="GO:0005886">
    <property type="term" value="C:plasma membrane"/>
    <property type="evidence" value="ECO:0007669"/>
    <property type="project" value="TreeGrafter"/>
</dbReference>
<gene>
    <name evidence="2" type="ORF">E5982_06505</name>
</gene>